<organism evidence="1 2">
    <name type="scientific">Paraburkholderia unamae</name>
    <dbReference type="NCBI Taxonomy" id="219649"/>
    <lineage>
        <taxon>Bacteria</taxon>
        <taxon>Pseudomonadati</taxon>
        <taxon>Pseudomonadota</taxon>
        <taxon>Betaproteobacteria</taxon>
        <taxon>Burkholderiales</taxon>
        <taxon>Burkholderiaceae</taxon>
        <taxon>Paraburkholderia</taxon>
    </lineage>
</organism>
<sequence length="93" mass="10325">MGAQPYGKTPGLAPEFIKRPGDQLGLQTERAWFQTRITWLAALYAEVHPYHANQVCDVVEAVFRVAAVVEQRDESLLSAQQLISVGVLEVPTF</sequence>
<name>A0ACC6RHT3_9BURK</name>
<evidence type="ECO:0000313" key="2">
    <source>
        <dbReference type="Proteomes" id="UP001392318"/>
    </source>
</evidence>
<reference evidence="1" key="1">
    <citation type="submission" date="2024-01" db="EMBL/GenBank/DDBJ databases">
        <title>The diversity of rhizobia nodulating Mimosa spp. in eleven states of Brazil covering several biomes is determined by host plant, location, and edaphic factors.</title>
        <authorList>
            <person name="Rouws L."/>
            <person name="Barauna A."/>
            <person name="Beukes C."/>
            <person name="De Faria S.M."/>
            <person name="Gross E."/>
            <person name="Dos Reis Junior F.B."/>
            <person name="Simon M."/>
            <person name="Maluk M."/>
            <person name="Odee D.W."/>
            <person name="Kenicer G."/>
            <person name="Young J.P.W."/>
            <person name="Reis V.M."/>
            <person name="Zilli J."/>
            <person name="James E.K."/>
        </authorList>
    </citation>
    <scope>NUCLEOTIDE SEQUENCE</scope>
    <source>
        <strain evidence="1">JPY452</strain>
    </source>
</reference>
<keyword evidence="2" id="KW-1185">Reference proteome</keyword>
<gene>
    <name evidence="1" type="ORF">VSR83_13460</name>
</gene>
<accession>A0ACC6RHT3</accession>
<dbReference type="EMBL" id="JAYMRU010000008">
    <property type="protein sequence ID" value="MEM5401086.1"/>
    <property type="molecule type" value="Genomic_DNA"/>
</dbReference>
<proteinExistence type="predicted"/>
<evidence type="ECO:0000313" key="1">
    <source>
        <dbReference type="EMBL" id="MEM5401086.1"/>
    </source>
</evidence>
<comment type="caution">
    <text evidence="1">The sequence shown here is derived from an EMBL/GenBank/DDBJ whole genome shotgun (WGS) entry which is preliminary data.</text>
</comment>
<protein>
    <submittedName>
        <fullName evidence="1">Uncharacterized protein</fullName>
    </submittedName>
</protein>
<dbReference type="Proteomes" id="UP001392318">
    <property type="component" value="Unassembled WGS sequence"/>
</dbReference>